<sequence length="146" mass="16356">MALLRRFYGPRDHLNKCRGKSDFATLLLACTVATATLGQGTRRRGYERSEDVGLLPVMSVATVQAVDLMIFLKKFARNGNKFARTTEIKKFACALSIKKSRESEIRNESVASWIYPIKVSRNRTFRDTYSDDLGAHKSVAKGAFSS</sequence>
<organism evidence="1 2">
    <name type="scientific">Mycena rosella</name>
    <name type="common">Pink bonnet</name>
    <name type="synonym">Agaricus rosellus</name>
    <dbReference type="NCBI Taxonomy" id="1033263"/>
    <lineage>
        <taxon>Eukaryota</taxon>
        <taxon>Fungi</taxon>
        <taxon>Dikarya</taxon>
        <taxon>Basidiomycota</taxon>
        <taxon>Agaricomycotina</taxon>
        <taxon>Agaricomycetes</taxon>
        <taxon>Agaricomycetidae</taxon>
        <taxon>Agaricales</taxon>
        <taxon>Marasmiineae</taxon>
        <taxon>Mycenaceae</taxon>
        <taxon>Mycena</taxon>
    </lineage>
</organism>
<name>A0AAD7CQD4_MYCRO</name>
<comment type="caution">
    <text evidence="1">The sequence shown here is derived from an EMBL/GenBank/DDBJ whole genome shotgun (WGS) entry which is preliminary data.</text>
</comment>
<dbReference type="EMBL" id="JARKIE010000283">
    <property type="protein sequence ID" value="KAJ7658069.1"/>
    <property type="molecule type" value="Genomic_DNA"/>
</dbReference>
<dbReference type="AlphaFoldDB" id="A0AAD7CQD4"/>
<dbReference type="Proteomes" id="UP001221757">
    <property type="component" value="Unassembled WGS sequence"/>
</dbReference>
<evidence type="ECO:0000313" key="2">
    <source>
        <dbReference type="Proteomes" id="UP001221757"/>
    </source>
</evidence>
<accession>A0AAD7CQD4</accession>
<keyword evidence="2" id="KW-1185">Reference proteome</keyword>
<evidence type="ECO:0000313" key="1">
    <source>
        <dbReference type="EMBL" id="KAJ7658069.1"/>
    </source>
</evidence>
<reference evidence="1" key="1">
    <citation type="submission" date="2023-03" db="EMBL/GenBank/DDBJ databases">
        <title>Massive genome expansion in bonnet fungi (Mycena s.s.) driven by repeated elements and novel gene families across ecological guilds.</title>
        <authorList>
            <consortium name="Lawrence Berkeley National Laboratory"/>
            <person name="Harder C.B."/>
            <person name="Miyauchi S."/>
            <person name="Viragh M."/>
            <person name="Kuo A."/>
            <person name="Thoen E."/>
            <person name="Andreopoulos B."/>
            <person name="Lu D."/>
            <person name="Skrede I."/>
            <person name="Drula E."/>
            <person name="Henrissat B."/>
            <person name="Morin E."/>
            <person name="Kohler A."/>
            <person name="Barry K."/>
            <person name="LaButti K."/>
            <person name="Morin E."/>
            <person name="Salamov A."/>
            <person name="Lipzen A."/>
            <person name="Mereny Z."/>
            <person name="Hegedus B."/>
            <person name="Baldrian P."/>
            <person name="Stursova M."/>
            <person name="Weitz H."/>
            <person name="Taylor A."/>
            <person name="Grigoriev I.V."/>
            <person name="Nagy L.G."/>
            <person name="Martin F."/>
            <person name="Kauserud H."/>
        </authorList>
    </citation>
    <scope>NUCLEOTIDE SEQUENCE</scope>
    <source>
        <strain evidence="1">CBHHK067</strain>
    </source>
</reference>
<proteinExistence type="predicted"/>
<protein>
    <submittedName>
        <fullName evidence="1">Uncharacterized protein</fullName>
    </submittedName>
</protein>
<gene>
    <name evidence="1" type="ORF">B0H17DRAFT_1145704</name>
</gene>